<name>A0A0B2VSK3_TOXCA</name>
<evidence type="ECO:0000313" key="1">
    <source>
        <dbReference type="EMBL" id="KHN84372.1"/>
    </source>
</evidence>
<reference evidence="1 2" key="1">
    <citation type="submission" date="2014-11" db="EMBL/GenBank/DDBJ databases">
        <title>Genetic blueprint of the zoonotic pathogen Toxocara canis.</title>
        <authorList>
            <person name="Zhu X.-Q."/>
            <person name="Korhonen P.K."/>
            <person name="Cai H."/>
            <person name="Young N.D."/>
            <person name="Nejsum P."/>
            <person name="von Samson-Himmelstjerna G."/>
            <person name="Boag P.R."/>
            <person name="Tan P."/>
            <person name="Li Q."/>
            <person name="Min J."/>
            <person name="Yang Y."/>
            <person name="Wang X."/>
            <person name="Fang X."/>
            <person name="Hall R.S."/>
            <person name="Hofmann A."/>
            <person name="Sternberg P.W."/>
            <person name="Jex A.R."/>
            <person name="Gasser R.B."/>
        </authorList>
    </citation>
    <scope>NUCLEOTIDE SEQUENCE [LARGE SCALE GENOMIC DNA]</scope>
    <source>
        <strain evidence="1">PN_DK_2014</strain>
    </source>
</reference>
<keyword evidence="2" id="KW-1185">Reference proteome</keyword>
<organism evidence="1 2">
    <name type="scientific">Toxocara canis</name>
    <name type="common">Canine roundworm</name>
    <dbReference type="NCBI Taxonomy" id="6265"/>
    <lineage>
        <taxon>Eukaryota</taxon>
        <taxon>Metazoa</taxon>
        <taxon>Ecdysozoa</taxon>
        <taxon>Nematoda</taxon>
        <taxon>Chromadorea</taxon>
        <taxon>Rhabditida</taxon>
        <taxon>Spirurina</taxon>
        <taxon>Ascaridomorpha</taxon>
        <taxon>Ascaridoidea</taxon>
        <taxon>Toxocaridae</taxon>
        <taxon>Toxocara</taxon>
    </lineage>
</organism>
<dbReference type="EMBL" id="JPKZ01000988">
    <property type="protein sequence ID" value="KHN84372.1"/>
    <property type="molecule type" value="Genomic_DNA"/>
</dbReference>
<comment type="caution">
    <text evidence="1">The sequence shown here is derived from an EMBL/GenBank/DDBJ whole genome shotgun (WGS) entry which is preliminary data.</text>
</comment>
<gene>
    <name evidence="1" type="ORF">Tcan_16178</name>
</gene>
<dbReference type="AlphaFoldDB" id="A0A0B2VSK3"/>
<dbReference type="Proteomes" id="UP000031036">
    <property type="component" value="Unassembled WGS sequence"/>
</dbReference>
<evidence type="ECO:0000313" key="2">
    <source>
        <dbReference type="Proteomes" id="UP000031036"/>
    </source>
</evidence>
<protein>
    <submittedName>
        <fullName evidence="1">Uncharacterized protein</fullName>
    </submittedName>
</protein>
<proteinExistence type="predicted"/>
<sequence length="110" mass="12107">MNNIYSSYTSSPGGLLDSQKAATLPSMGMPSAYGGLPLSSEAFQRDYGRQNCYISTPCMPNFGTIMDGQKSNTCNGQTSSLFNADVRCTDFWLINNDLQGMKYCFIRRAN</sequence>
<accession>A0A0B2VSK3</accession>